<evidence type="ECO:0000313" key="4">
    <source>
        <dbReference type="Proteomes" id="UP001295423"/>
    </source>
</evidence>
<protein>
    <submittedName>
        <fullName evidence="3">Uncharacterized protein</fullName>
    </submittedName>
</protein>
<sequence length="273" mass="29855">MKLLRIIVSISLYHCTLSILSNAFHFSQACFVQAFVCNSPINKQHHPSSQVRNFFGILANSNNANENSGYDIEAASVKLVWEKLQESSSRPVLDLSSRDASPDDSATTGTATSSDDASNEEWASGKQWQATKEALIELGISIDDETIFLKQCPQLLRLDTGMILETAEWIIQEFGGADYFAKQPSSPKLLSYCLVDVQYGIEFMSTMMMNDAKPFCKGSSDFFQTAINGGIQERSISNALGAAGSATYQANQKVAGDTMSSLQSLKNRKTKGL</sequence>
<gene>
    <name evidence="3" type="ORF">CYCCA115_LOCUS13280</name>
</gene>
<evidence type="ECO:0000313" key="3">
    <source>
        <dbReference type="EMBL" id="CAJ1951872.1"/>
    </source>
</evidence>
<feature type="compositionally biased region" description="Low complexity" evidence="1">
    <location>
        <begin position="103"/>
        <end position="116"/>
    </location>
</feature>
<comment type="caution">
    <text evidence="3">The sequence shown here is derived from an EMBL/GenBank/DDBJ whole genome shotgun (WGS) entry which is preliminary data.</text>
</comment>
<feature type="signal peptide" evidence="2">
    <location>
        <begin position="1"/>
        <end position="18"/>
    </location>
</feature>
<keyword evidence="2" id="KW-0732">Signal</keyword>
<dbReference type="AlphaFoldDB" id="A0AAD2FSK6"/>
<dbReference type="EMBL" id="CAKOGP040001792">
    <property type="protein sequence ID" value="CAJ1951872.1"/>
    <property type="molecule type" value="Genomic_DNA"/>
</dbReference>
<organism evidence="3 4">
    <name type="scientific">Cylindrotheca closterium</name>
    <dbReference type="NCBI Taxonomy" id="2856"/>
    <lineage>
        <taxon>Eukaryota</taxon>
        <taxon>Sar</taxon>
        <taxon>Stramenopiles</taxon>
        <taxon>Ochrophyta</taxon>
        <taxon>Bacillariophyta</taxon>
        <taxon>Bacillariophyceae</taxon>
        <taxon>Bacillariophycidae</taxon>
        <taxon>Bacillariales</taxon>
        <taxon>Bacillariaceae</taxon>
        <taxon>Cylindrotheca</taxon>
    </lineage>
</organism>
<feature type="region of interest" description="Disordered" evidence="1">
    <location>
        <begin position="92"/>
        <end position="124"/>
    </location>
</feature>
<dbReference type="PROSITE" id="PS51257">
    <property type="entry name" value="PROKAR_LIPOPROTEIN"/>
    <property type="match status" value="1"/>
</dbReference>
<dbReference type="Proteomes" id="UP001295423">
    <property type="component" value="Unassembled WGS sequence"/>
</dbReference>
<feature type="chain" id="PRO_5041936036" evidence="2">
    <location>
        <begin position="19"/>
        <end position="273"/>
    </location>
</feature>
<accession>A0AAD2FSK6</accession>
<name>A0AAD2FSK6_9STRA</name>
<evidence type="ECO:0000256" key="2">
    <source>
        <dbReference type="SAM" id="SignalP"/>
    </source>
</evidence>
<evidence type="ECO:0000256" key="1">
    <source>
        <dbReference type="SAM" id="MobiDB-lite"/>
    </source>
</evidence>
<reference evidence="3" key="1">
    <citation type="submission" date="2023-08" db="EMBL/GenBank/DDBJ databases">
        <authorList>
            <person name="Audoor S."/>
            <person name="Bilcke G."/>
        </authorList>
    </citation>
    <scope>NUCLEOTIDE SEQUENCE</scope>
</reference>
<keyword evidence="4" id="KW-1185">Reference proteome</keyword>
<proteinExistence type="predicted"/>